<evidence type="ECO:0000313" key="5">
    <source>
        <dbReference type="EMBL" id="AHK72133.1"/>
    </source>
</evidence>
<evidence type="ECO:0000256" key="3">
    <source>
        <dbReference type="ARBA" id="ARBA00023163"/>
    </source>
</evidence>
<dbReference type="KEGG" id="goy:GLS_c22620"/>
<evidence type="ECO:0000259" key="4">
    <source>
        <dbReference type="PROSITE" id="PS50956"/>
    </source>
</evidence>
<dbReference type="InterPro" id="IPR036390">
    <property type="entry name" value="WH_DNA-bd_sf"/>
</dbReference>
<dbReference type="InterPro" id="IPR036388">
    <property type="entry name" value="WH-like_DNA-bd_sf"/>
</dbReference>
<dbReference type="EMBL" id="CP004373">
    <property type="protein sequence ID" value="AHK72133.1"/>
    <property type="molecule type" value="Genomic_DNA"/>
</dbReference>
<dbReference type="GO" id="GO:0005829">
    <property type="term" value="C:cytosol"/>
    <property type="evidence" value="ECO:0007669"/>
    <property type="project" value="TreeGrafter"/>
</dbReference>
<dbReference type="Proteomes" id="UP000031656">
    <property type="component" value="Chromosome"/>
</dbReference>
<name>A0A067Z6F6_GLUOY</name>
<gene>
    <name evidence="5" type="ORF">GLS_c22620</name>
</gene>
<dbReference type="Pfam" id="PF01037">
    <property type="entry name" value="AsnC_trans_reg"/>
    <property type="match status" value="1"/>
</dbReference>
<accession>A0A067Z6F6</accession>
<proteinExistence type="predicted"/>
<dbReference type="PANTHER" id="PTHR30154">
    <property type="entry name" value="LEUCINE-RESPONSIVE REGULATORY PROTEIN"/>
    <property type="match status" value="1"/>
</dbReference>
<dbReference type="InterPro" id="IPR011008">
    <property type="entry name" value="Dimeric_a/b-barrel"/>
</dbReference>
<dbReference type="GeneID" id="56906488"/>
<evidence type="ECO:0000313" key="6">
    <source>
        <dbReference type="Proteomes" id="UP000031656"/>
    </source>
</evidence>
<sequence length="142" mass="15950">MTDPIDQALLDILRRNARTPTAALARRLGISRTTLQGRMERLERQGRIRGYTLLENPDEDLVRAHVSIVLTPRHRQKVERDLKTLPELRELHAVSGASDLIALLGAATTENINRAIDDIGQMEGVERTVSAIILSTRFRKGH</sequence>
<dbReference type="GO" id="GO:0043200">
    <property type="term" value="P:response to amino acid"/>
    <property type="evidence" value="ECO:0007669"/>
    <property type="project" value="TreeGrafter"/>
</dbReference>
<dbReference type="PROSITE" id="PS50956">
    <property type="entry name" value="HTH_ASNC_2"/>
    <property type="match status" value="1"/>
</dbReference>
<dbReference type="AlphaFoldDB" id="A0A067Z6F6"/>
<dbReference type="Pfam" id="PF13404">
    <property type="entry name" value="HTH_AsnC-type"/>
    <property type="match status" value="1"/>
</dbReference>
<keyword evidence="2" id="KW-0238">DNA-binding</keyword>
<dbReference type="PRINTS" id="PR00033">
    <property type="entry name" value="HTHASNC"/>
</dbReference>
<dbReference type="InterPro" id="IPR019887">
    <property type="entry name" value="Tscrpt_reg_AsnC/Lrp_C"/>
</dbReference>
<dbReference type="SUPFAM" id="SSF46785">
    <property type="entry name" value="Winged helix' DNA-binding domain"/>
    <property type="match status" value="1"/>
</dbReference>
<reference evidence="5 6" key="1">
    <citation type="journal article" date="2015" name="Appl. Microbiol. Biotechnol.">
        <title>The consequence of an additional NADH dehydrogenase paralog on the growth of Gluconobacter oxydans DSM3504.</title>
        <authorList>
            <person name="Kostner D."/>
            <person name="Luchterhand B."/>
            <person name="Junker A."/>
            <person name="Volland S."/>
            <person name="Daniel R."/>
            <person name="Buchs J."/>
            <person name="Liebl W."/>
            <person name="Ehrenreich A."/>
        </authorList>
    </citation>
    <scope>NUCLEOTIDE SEQUENCE [LARGE SCALE GENOMIC DNA]</scope>
    <source>
        <strain evidence="5">DSM 3504</strain>
    </source>
</reference>
<feature type="domain" description="HTH asnC-type" evidence="4">
    <location>
        <begin position="1"/>
        <end position="66"/>
    </location>
</feature>
<dbReference type="Gene3D" id="1.10.10.10">
    <property type="entry name" value="Winged helix-like DNA-binding domain superfamily/Winged helix DNA-binding domain"/>
    <property type="match status" value="1"/>
</dbReference>
<keyword evidence="1" id="KW-0805">Transcription regulation</keyword>
<dbReference type="PANTHER" id="PTHR30154:SF53">
    <property type="entry name" value="HTH-TYPE TRANSCRIPTIONAL REGULATOR LRPC"/>
    <property type="match status" value="1"/>
</dbReference>
<dbReference type="InterPro" id="IPR019888">
    <property type="entry name" value="Tscrpt_reg_AsnC-like"/>
</dbReference>
<dbReference type="Gene3D" id="3.30.70.920">
    <property type="match status" value="1"/>
</dbReference>
<dbReference type="HOGENOM" id="CLU_091233_5_3_5"/>
<dbReference type="GO" id="GO:0043565">
    <property type="term" value="F:sequence-specific DNA binding"/>
    <property type="evidence" value="ECO:0007669"/>
    <property type="project" value="InterPro"/>
</dbReference>
<dbReference type="SUPFAM" id="SSF54909">
    <property type="entry name" value="Dimeric alpha+beta barrel"/>
    <property type="match status" value="1"/>
</dbReference>
<dbReference type="SMART" id="SM00344">
    <property type="entry name" value="HTH_ASNC"/>
    <property type="match status" value="1"/>
</dbReference>
<evidence type="ECO:0000256" key="2">
    <source>
        <dbReference type="ARBA" id="ARBA00023125"/>
    </source>
</evidence>
<protein>
    <submittedName>
        <fullName evidence="5">Transcriptional regulator, AsnC family</fullName>
    </submittedName>
</protein>
<evidence type="ECO:0000256" key="1">
    <source>
        <dbReference type="ARBA" id="ARBA00023015"/>
    </source>
</evidence>
<keyword evidence="3" id="KW-0804">Transcription</keyword>
<organism evidence="5 6">
    <name type="scientific">Gluconobacter oxydans DSM 3504</name>
    <dbReference type="NCBI Taxonomy" id="1288313"/>
    <lineage>
        <taxon>Bacteria</taxon>
        <taxon>Pseudomonadati</taxon>
        <taxon>Pseudomonadota</taxon>
        <taxon>Alphaproteobacteria</taxon>
        <taxon>Acetobacterales</taxon>
        <taxon>Acetobacteraceae</taxon>
        <taxon>Gluconobacter</taxon>
    </lineage>
</organism>
<dbReference type="RefSeq" id="WP_041112316.1">
    <property type="nucleotide sequence ID" value="NZ_CP004373.1"/>
</dbReference>
<dbReference type="InterPro" id="IPR000485">
    <property type="entry name" value="AsnC-type_HTH_dom"/>
</dbReference>